<dbReference type="EMBL" id="CP046173">
    <property type="protein sequence ID" value="QIS21377.1"/>
    <property type="molecule type" value="Genomic_DNA"/>
</dbReference>
<dbReference type="SUPFAM" id="SSF109854">
    <property type="entry name" value="DinB/YfiT-like putative metalloenzymes"/>
    <property type="match status" value="1"/>
</dbReference>
<evidence type="ECO:0000313" key="2">
    <source>
        <dbReference type="Proteomes" id="UP000500953"/>
    </source>
</evidence>
<sequence>MARGGCPRGAARLRLRRKACGACTQTSNAVLIAGRAHSHSRWSGALCDEIDCGTRYPLIARRCSVHCVAVEFSPANERDALTGFLDKQRDALIRKVRGVGDFDARRAPTASSLSLLGVLKHLTVWEQRWFQGVVAGRPLADGWPECRSQDPDLDFLVDEADTVGQWIARYEDAVGVSRQIVADMDLDHACARTDIIDGNLRWVLVHLIEETARHVGHADIIRETLDGSRGL</sequence>
<proteinExistence type="predicted"/>
<dbReference type="Proteomes" id="UP000500953">
    <property type="component" value="Chromosome"/>
</dbReference>
<dbReference type="InterPro" id="IPR007061">
    <property type="entry name" value="MST-like"/>
</dbReference>
<dbReference type="AlphaFoldDB" id="A0A6G9Z7P4"/>
<dbReference type="InterPro" id="IPR034660">
    <property type="entry name" value="DinB/YfiT-like"/>
</dbReference>
<name>A0A6G9Z7P4_9NOCA</name>
<organism evidence="1 2">
    <name type="scientific">Nocardia terpenica</name>
    <dbReference type="NCBI Taxonomy" id="455432"/>
    <lineage>
        <taxon>Bacteria</taxon>
        <taxon>Bacillati</taxon>
        <taxon>Actinomycetota</taxon>
        <taxon>Actinomycetes</taxon>
        <taxon>Mycobacteriales</taxon>
        <taxon>Nocardiaceae</taxon>
        <taxon>Nocardia</taxon>
    </lineage>
</organism>
<gene>
    <name evidence="1" type="ORF">F6W96_26620</name>
</gene>
<reference evidence="1 2" key="1">
    <citation type="journal article" date="2019" name="ACS Chem. Biol.">
        <title>Identification and Mobilization of a Cryptic Antibiotic Biosynthesis Gene Locus from a Human-Pathogenic Nocardia Isolate.</title>
        <authorList>
            <person name="Herisse M."/>
            <person name="Ishida K."/>
            <person name="Porter J.L."/>
            <person name="Howden B."/>
            <person name="Hertweck C."/>
            <person name="Stinear T.P."/>
            <person name="Pidot S.J."/>
        </authorList>
    </citation>
    <scope>NUCLEOTIDE SEQUENCE [LARGE SCALE GENOMIC DNA]</scope>
    <source>
        <strain evidence="1 2">AUSMDU00012715</strain>
    </source>
</reference>
<protein>
    <submittedName>
        <fullName evidence="1">DUF664 domain-containing protein</fullName>
    </submittedName>
</protein>
<evidence type="ECO:0000313" key="1">
    <source>
        <dbReference type="EMBL" id="QIS21377.1"/>
    </source>
</evidence>
<dbReference type="Gene3D" id="1.20.120.450">
    <property type="entry name" value="dinb family like domain"/>
    <property type="match status" value="1"/>
</dbReference>
<accession>A0A6G9Z7P4</accession>
<dbReference type="Pfam" id="PF04978">
    <property type="entry name" value="MST"/>
    <property type="match status" value="1"/>
</dbReference>